<gene>
    <name evidence="2" type="ORF">E2C01_059225</name>
</gene>
<proteinExistence type="predicted"/>
<name>A0A5B7H5H7_PORTR</name>
<dbReference type="Proteomes" id="UP000324222">
    <property type="component" value="Unassembled WGS sequence"/>
</dbReference>
<evidence type="ECO:0000256" key="1">
    <source>
        <dbReference type="SAM" id="MobiDB-lite"/>
    </source>
</evidence>
<sequence length="96" mass="10956">MTQEHTLATPHVRIPVRPLAGGGSAGSLSHKVTSHRLTRAQCKMRRVEAVTNLEIRTQDALNTAPPTRRYFSLLDDQELTELRHTNYHNLESRIRM</sequence>
<accession>A0A5B7H5H7</accession>
<dbReference type="EMBL" id="VSRR010022926">
    <property type="protein sequence ID" value="MPC65099.1"/>
    <property type="molecule type" value="Genomic_DNA"/>
</dbReference>
<dbReference type="AlphaFoldDB" id="A0A5B7H5H7"/>
<keyword evidence="3" id="KW-1185">Reference proteome</keyword>
<evidence type="ECO:0000313" key="2">
    <source>
        <dbReference type="EMBL" id="MPC65099.1"/>
    </source>
</evidence>
<evidence type="ECO:0000313" key="3">
    <source>
        <dbReference type="Proteomes" id="UP000324222"/>
    </source>
</evidence>
<protein>
    <submittedName>
        <fullName evidence="2">Uncharacterized protein</fullName>
    </submittedName>
</protein>
<comment type="caution">
    <text evidence="2">The sequence shown here is derived from an EMBL/GenBank/DDBJ whole genome shotgun (WGS) entry which is preliminary data.</text>
</comment>
<reference evidence="2 3" key="1">
    <citation type="submission" date="2019-05" db="EMBL/GenBank/DDBJ databases">
        <title>Another draft genome of Portunus trituberculatus and its Hox gene families provides insights of decapod evolution.</title>
        <authorList>
            <person name="Jeong J.-H."/>
            <person name="Song I."/>
            <person name="Kim S."/>
            <person name="Choi T."/>
            <person name="Kim D."/>
            <person name="Ryu S."/>
            <person name="Kim W."/>
        </authorList>
    </citation>
    <scope>NUCLEOTIDE SEQUENCE [LARGE SCALE GENOMIC DNA]</scope>
    <source>
        <tissue evidence="2">Muscle</tissue>
    </source>
</reference>
<feature type="region of interest" description="Disordered" evidence="1">
    <location>
        <begin position="1"/>
        <end position="32"/>
    </location>
</feature>
<organism evidence="2 3">
    <name type="scientific">Portunus trituberculatus</name>
    <name type="common">Swimming crab</name>
    <name type="synonym">Neptunus trituberculatus</name>
    <dbReference type="NCBI Taxonomy" id="210409"/>
    <lineage>
        <taxon>Eukaryota</taxon>
        <taxon>Metazoa</taxon>
        <taxon>Ecdysozoa</taxon>
        <taxon>Arthropoda</taxon>
        <taxon>Crustacea</taxon>
        <taxon>Multicrustacea</taxon>
        <taxon>Malacostraca</taxon>
        <taxon>Eumalacostraca</taxon>
        <taxon>Eucarida</taxon>
        <taxon>Decapoda</taxon>
        <taxon>Pleocyemata</taxon>
        <taxon>Brachyura</taxon>
        <taxon>Eubrachyura</taxon>
        <taxon>Portunoidea</taxon>
        <taxon>Portunidae</taxon>
        <taxon>Portuninae</taxon>
        <taxon>Portunus</taxon>
    </lineage>
</organism>